<dbReference type="Gene3D" id="1.10.260.40">
    <property type="entry name" value="lambda repressor-like DNA-binding domains"/>
    <property type="match status" value="1"/>
</dbReference>
<protein>
    <submittedName>
        <fullName evidence="2">Transcriptional regulator with XRE-family HTH domain</fullName>
    </submittedName>
</protein>
<keyword evidence="3" id="KW-1185">Reference proteome</keyword>
<dbReference type="Pfam" id="PF21259">
    <property type="entry name" value="Rgg_C"/>
    <property type="match status" value="1"/>
</dbReference>
<dbReference type="RefSeq" id="WP_209687454.1">
    <property type="nucleotide sequence ID" value="NZ_JAGGLU010000013.1"/>
</dbReference>
<organism evidence="2 3">
    <name type="scientific">Lactobacillus colini</name>
    <dbReference type="NCBI Taxonomy" id="1819254"/>
    <lineage>
        <taxon>Bacteria</taxon>
        <taxon>Bacillati</taxon>
        <taxon>Bacillota</taxon>
        <taxon>Bacilli</taxon>
        <taxon>Lactobacillales</taxon>
        <taxon>Lactobacillaceae</taxon>
        <taxon>Lactobacillus</taxon>
    </lineage>
</organism>
<evidence type="ECO:0000313" key="3">
    <source>
        <dbReference type="Proteomes" id="UP001519292"/>
    </source>
</evidence>
<gene>
    <name evidence="2" type="ORF">J2Z60_001924</name>
</gene>
<dbReference type="InterPro" id="IPR001387">
    <property type="entry name" value="Cro/C1-type_HTH"/>
</dbReference>
<evidence type="ECO:0000259" key="1">
    <source>
        <dbReference type="Pfam" id="PF21259"/>
    </source>
</evidence>
<name>A0ABS4MGB2_9LACO</name>
<comment type="caution">
    <text evidence="2">The sequence shown here is derived from an EMBL/GenBank/DDBJ whole genome shotgun (WGS) entry which is preliminary data.</text>
</comment>
<dbReference type="SUPFAM" id="SSF47413">
    <property type="entry name" value="lambda repressor-like DNA-binding domains"/>
    <property type="match status" value="1"/>
</dbReference>
<accession>A0ABS4MGB2</accession>
<dbReference type="EMBL" id="JAGGLU010000013">
    <property type="protein sequence ID" value="MBP2058735.1"/>
    <property type="molecule type" value="Genomic_DNA"/>
</dbReference>
<dbReference type="InterPro" id="IPR010982">
    <property type="entry name" value="Lambda_DNA-bd_dom_sf"/>
</dbReference>
<evidence type="ECO:0000313" key="2">
    <source>
        <dbReference type="EMBL" id="MBP2058735.1"/>
    </source>
</evidence>
<proteinExistence type="predicted"/>
<dbReference type="Proteomes" id="UP001519292">
    <property type="component" value="Unassembled WGS sequence"/>
</dbReference>
<reference evidence="2 3" key="1">
    <citation type="submission" date="2021-03" db="EMBL/GenBank/DDBJ databases">
        <title>Genomic Encyclopedia of Type Strains, Phase IV (KMG-IV): sequencing the most valuable type-strain genomes for metagenomic binning, comparative biology and taxonomic classification.</title>
        <authorList>
            <person name="Goeker M."/>
        </authorList>
    </citation>
    <scope>NUCLEOTIDE SEQUENCE [LARGE SCALE GENOMIC DNA]</scope>
    <source>
        <strain evidence="2 3">DSM 101872</strain>
    </source>
</reference>
<dbReference type="PANTHER" id="PTHR37038">
    <property type="entry name" value="TRANSCRIPTIONAL REGULATOR-RELATED"/>
    <property type="match status" value="1"/>
</dbReference>
<feature type="domain" description="HTH-type transcriptional regulator Rgg C-terminal" evidence="1">
    <location>
        <begin position="103"/>
        <end position="275"/>
    </location>
</feature>
<sequence>MTIGELLREYRISQGKKQKDFTNNGAIISQSYYSKVEKNSHRITAISLIELLHYNNIPLWNFFSRLNQSDDVQHQQMENLHNIMISAYYSHDYKKLNNIRQLINETNLSKENKEEEQLLVDGWIESLKKNPKLFDMDLRNKIKDKIFSNPSFDKNTITLYCNFMIFYDFDSNKIIAKNIIQQYKDSKNIKIQVAILAIICNILAIAIENENYSGISFFMDAADKIPTRPELFFYKNNLFFFENLIRYKDLKEKKYLINCKKSIETLINLNMEEYGRKINNFLMNHIN</sequence>
<dbReference type="CDD" id="cd00093">
    <property type="entry name" value="HTH_XRE"/>
    <property type="match status" value="1"/>
</dbReference>
<dbReference type="InterPro" id="IPR053163">
    <property type="entry name" value="HTH-type_regulator_Rgg"/>
</dbReference>
<dbReference type="InterPro" id="IPR010057">
    <property type="entry name" value="Transcription_activator_Rgg_C"/>
</dbReference>